<dbReference type="Proteomes" id="UP000078504">
    <property type="component" value="Unassembled WGS sequence"/>
</dbReference>
<sequence>MPFTRITLGEHYDDEQLANISEILHQSLTGQFAVPLKDKFQVFERLPISQRVFDREYLSGKRSDNFILFQITAGKARTSEQKQSFYHQLSERLHQELAIHPDDVMVVIQFNQTDDWSFSNGQMYCPL</sequence>
<reference evidence="1 2" key="1">
    <citation type="submission" date="2016-04" db="EMBL/GenBank/DDBJ databases">
        <title>ATOL: Assembling a taxonomically balanced genome-scale reconstruction of the evolutionary history of the Enterobacteriaceae.</title>
        <authorList>
            <person name="Plunkett G.III."/>
            <person name="Neeno-Eckwall E.C."/>
            <person name="Glasner J.D."/>
            <person name="Perna N.T."/>
        </authorList>
    </citation>
    <scope>NUCLEOTIDE SEQUENCE [LARGE SCALE GENOMIC DNA]</scope>
    <source>
        <strain evidence="1 2">ATCC 51604</strain>
    </source>
</reference>
<dbReference type="AlphaFoldDB" id="A0A1B7HN18"/>
<dbReference type="GO" id="GO:0016853">
    <property type="term" value="F:isomerase activity"/>
    <property type="evidence" value="ECO:0007669"/>
    <property type="project" value="UniProtKB-KW"/>
</dbReference>
<name>A0A1B7HN18_9ENTR</name>
<protein>
    <submittedName>
        <fullName evidence="1">Putative tautomerase</fullName>
        <ecNumber evidence="1">5.-.-.-</ecNumber>
    </submittedName>
</protein>
<organism evidence="1 2">
    <name type="scientific">Buttiauxella gaviniae ATCC 51604</name>
    <dbReference type="NCBI Taxonomy" id="1354253"/>
    <lineage>
        <taxon>Bacteria</taxon>
        <taxon>Pseudomonadati</taxon>
        <taxon>Pseudomonadota</taxon>
        <taxon>Gammaproteobacteria</taxon>
        <taxon>Enterobacterales</taxon>
        <taxon>Enterobacteriaceae</taxon>
        <taxon>Buttiauxella</taxon>
    </lineage>
</organism>
<dbReference type="Gene3D" id="3.30.429.10">
    <property type="entry name" value="Macrophage Migration Inhibitory Factor"/>
    <property type="match status" value="1"/>
</dbReference>
<dbReference type="PANTHER" id="PTHR38460">
    <property type="entry name" value="TAUTOMERASE YOLI-RELATED"/>
    <property type="match status" value="1"/>
</dbReference>
<evidence type="ECO:0000313" key="1">
    <source>
        <dbReference type="EMBL" id="OAT17035.1"/>
    </source>
</evidence>
<accession>A0A1B7HN18</accession>
<dbReference type="PANTHER" id="PTHR38460:SF1">
    <property type="entry name" value="TAUTOMERASE YOLI-RELATED"/>
    <property type="match status" value="1"/>
</dbReference>
<keyword evidence="1" id="KW-0413">Isomerase</keyword>
<dbReference type="PATRIC" id="fig|1354253.4.peg.4394"/>
<dbReference type="EMBL" id="LXEP01000044">
    <property type="protein sequence ID" value="OAT17035.1"/>
    <property type="molecule type" value="Genomic_DNA"/>
</dbReference>
<dbReference type="RefSeq" id="WP_064518771.1">
    <property type="nucleotide sequence ID" value="NZ_LXEP01000044.1"/>
</dbReference>
<proteinExistence type="predicted"/>
<dbReference type="EC" id="5.-.-.-" evidence="1"/>
<dbReference type="Pfam" id="PF14552">
    <property type="entry name" value="Tautomerase_2"/>
    <property type="match status" value="1"/>
</dbReference>
<evidence type="ECO:0000313" key="2">
    <source>
        <dbReference type="Proteomes" id="UP000078504"/>
    </source>
</evidence>
<gene>
    <name evidence="1" type="ORF">M977_04281</name>
</gene>
<dbReference type="InterPro" id="IPR037479">
    <property type="entry name" value="Tauto_MSAD"/>
</dbReference>
<dbReference type="SUPFAM" id="SSF55331">
    <property type="entry name" value="Tautomerase/MIF"/>
    <property type="match status" value="1"/>
</dbReference>
<dbReference type="InterPro" id="IPR014347">
    <property type="entry name" value="Tautomerase/MIF_sf"/>
</dbReference>
<comment type="caution">
    <text evidence="1">The sequence shown here is derived from an EMBL/GenBank/DDBJ whole genome shotgun (WGS) entry which is preliminary data.</text>
</comment>